<dbReference type="InterPro" id="IPR024079">
    <property type="entry name" value="MetalloPept_cat_dom_sf"/>
</dbReference>
<dbReference type="KEGG" id="ari:UM93_06000"/>
<evidence type="ECO:0008006" key="4">
    <source>
        <dbReference type="Google" id="ProtNLM"/>
    </source>
</evidence>
<proteinExistence type="predicted"/>
<feature type="signal peptide" evidence="1">
    <location>
        <begin position="1"/>
        <end position="20"/>
    </location>
</feature>
<dbReference type="EMBL" id="CP011005">
    <property type="protein sequence ID" value="AJT42921.1"/>
    <property type="molecule type" value="Genomic_DNA"/>
</dbReference>
<dbReference type="PATRIC" id="fig|1618207.4.peg.1217"/>
<evidence type="ECO:0000256" key="1">
    <source>
        <dbReference type="SAM" id="SignalP"/>
    </source>
</evidence>
<gene>
    <name evidence="2" type="ORF">UM93_06000</name>
</gene>
<organism evidence="2 3">
    <name type="scientific">Psychromicrobium lacuslunae</name>
    <dbReference type="NCBI Taxonomy" id="1618207"/>
    <lineage>
        <taxon>Bacteria</taxon>
        <taxon>Bacillati</taxon>
        <taxon>Actinomycetota</taxon>
        <taxon>Actinomycetes</taxon>
        <taxon>Micrococcales</taxon>
        <taxon>Micrococcaceae</taxon>
        <taxon>Psychromicrobium</taxon>
    </lineage>
</organism>
<dbReference type="SUPFAM" id="SSF69318">
    <property type="entry name" value="Integrin alpha N-terminal domain"/>
    <property type="match status" value="1"/>
</dbReference>
<reference evidence="2 3" key="1">
    <citation type="journal article" date="2015" name="Genome Announc.">
        <title>Complete Genome Sequencing of Protease-Producing Novel Arthrobacter sp. Strain IHBB 11108 Using PacBio Single-Molecule Real-Time Sequencing Technology.</title>
        <authorList>
            <person name="Kiran S."/>
            <person name="Swarnkar M.K."/>
            <person name="Pal M."/>
            <person name="Thakur R."/>
            <person name="Tewari R."/>
            <person name="Singh A.K."/>
            <person name="Gulati A."/>
        </authorList>
    </citation>
    <scope>NUCLEOTIDE SEQUENCE [LARGE SCALE GENOMIC DNA]</scope>
    <source>
        <strain evidence="2 3">IHBB 11108</strain>
    </source>
</reference>
<keyword evidence="3" id="KW-1185">Reference proteome</keyword>
<dbReference type="Gene3D" id="3.40.390.10">
    <property type="entry name" value="Collagenase (Catalytic Domain)"/>
    <property type="match status" value="1"/>
</dbReference>
<dbReference type="Proteomes" id="UP000061839">
    <property type="component" value="Chromosome"/>
</dbReference>
<dbReference type="STRING" id="1618207.UM93_06000"/>
<dbReference type="AlphaFoldDB" id="A0A0D4C3G3"/>
<name>A0A0D4C3G3_9MICC</name>
<protein>
    <recommendedName>
        <fullName evidence="4">C4-dicarboxylate ABC transporter substrate-binding protein</fullName>
    </recommendedName>
</protein>
<dbReference type="HOGENOM" id="CLU_044330_0_0_11"/>
<evidence type="ECO:0000313" key="3">
    <source>
        <dbReference type="Proteomes" id="UP000061839"/>
    </source>
</evidence>
<sequence>MIVAATLAVALTTAPAVALAQSPNKAPGAEAVTDTDGDGLPDLWETDGYDSDGDGVIDVDLPALGADPRKKDIFVETDYLPGELPSVAVYDKIVQIFADAPVQNPDGSTGINIHLDAGSAAPAARYNLGGGNEIANVTTVAGVSTVANAKSSNLAAARKPIFRYMWWADKYGSGSSSGQGYQPGDTFLVTVGKTYWKNISDDGKAGTFVHELGHTLGLGHGGGDNINRKPNYLSILNYAYQIDGIPLSGGGKLYSYSSTAAATLNESALDESAGLGAAGAGFKTSYKNGLGKTVVTSGDASGPIDWNGNGVIDAAPVSVDINGEGGNQQSLAGYDDWSHLRYKAGAVGASSGAIAERSRAIAPQLVSNELTAELYAKISRH</sequence>
<accession>A0A0D4C3G3</accession>
<dbReference type="InterPro" id="IPR028994">
    <property type="entry name" value="Integrin_alpha_N"/>
</dbReference>
<dbReference type="GO" id="GO:0008237">
    <property type="term" value="F:metallopeptidase activity"/>
    <property type="evidence" value="ECO:0007669"/>
    <property type="project" value="InterPro"/>
</dbReference>
<evidence type="ECO:0000313" key="2">
    <source>
        <dbReference type="EMBL" id="AJT42921.1"/>
    </source>
</evidence>
<keyword evidence="1" id="KW-0732">Signal</keyword>
<dbReference type="SUPFAM" id="SSF55486">
    <property type="entry name" value="Metalloproteases ('zincins'), catalytic domain"/>
    <property type="match status" value="1"/>
</dbReference>
<feature type="chain" id="PRO_5002273911" description="C4-dicarboxylate ABC transporter substrate-binding protein" evidence="1">
    <location>
        <begin position="21"/>
        <end position="381"/>
    </location>
</feature>